<feature type="domain" description="DUF6590" evidence="1">
    <location>
        <begin position="9"/>
        <end position="98"/>
    </location>
</feature>
<gene>
    <name evidence="2" type="ORF">EMCG_02797</name>
</gene>
<comment type="caution">
    <text evidence="2">The sequence shown here is derived from an EMBL/GenBank/DDBJ whole genome shotgun (WGS) entry which is preliminary data.</text>
</comment>
<sequence>MSTARSAAWLYFHKKRTVVGASQLLDRAIHTYGGRGTDKPSIDLKTHAVIRTPDVQCYQKPSAMIQDEFVVTPEEGETLLETSVLDFGKVYTVEHNVKGLHSSTSIGQGSLSLHLPDIPAMDIISFRPNGAVLKGLSVILGKFSDSDQR</sequence>
<dbReference type="OrthoDB" id="4188564at2759"/>
<evidence type="ECO:0000313" key="3">
    <source>
        <dbReference type="Proteomes" id="UP000034164"/>
    </source>
</evidence>
<dbReference type="VEuPathDB" id="FungiDB:EMCG_02797"/>
<dbReference type="Proteomes" id="UP000034164">
    <property type="component" value="Unassembled WGS sequence"/>
</dbReference>
<dbReference type="InterPro" id="IPR046497">
    <property type="entry name" value="DUF6590"/>
</dbReference>
<dbReference type="Pfam" id="PF20233">
    <property type="entry name" value="DUF6590"/>
    <property type="match status" value="1"/>
</dbReference>
<proteinExistence type="predicted"/>
<evidence type="ECO:0000313" key="2">
    <source>
        <dbReference type="EMBL" id="KKZ62863.1"/>
    </source>
</evidence>
<dbReference type="EMBL" id="LCZI01001022">
    <property type="protein sequence ID" value="KKZ62863.1"/>
    <property type="molecule type" value="Genomic_DNA"/>
</dbReference>
<evidence type="ECO:0000259" key="1">
    <source>
        <dbReference type="Pfam" id="PF20233"/>
    </source>
</evidence>
<accession>A0A0G2HXM9</accession>
<dbReference type="AlphaFoldDB" id="A0A0G2HXM9"/>
<protein>
    <recommendedName>
        <fullName evidence="1">DUF6590 domain-containing protein</fullName>
    </recommendedName>
</protein>
<organism evidence="2 3">
    <name type="scientific">[Emmonsia] crescens</name>
    <dbReference type="NCBI Taxonomy" id="73230"/>
    <lineage>
        <taxon>Eukaryota</taxon>
        <taxon>Fungi</taxon>
        <taxon>Dikarya</taxon>
        <taxon>Ascomycota</taxon>
        <taxon>Pezizomycotina</taxon>
        <taxon>Eurotiomycetes</taxon>
        <taxon>Eurotiomycetidae</taxon>
        <taxon>Onygenales</taxon>
        <taxon>Ajellomycetaceae</taxon>
        <taxon>Emergomyces</taxon>
    </lineage>
</organism>
<reference evidence="3" key="1">
    <citation type="journal article" date="2015" name="PLoS Genet.">
        <title>The dynamic genome and transcriptome of the human fungal pathogen Blastomyces and close relative Emmonsia.</title>
        <authorList>
            <person name="Munoz J.F."/>
            <person name="Gauthier G.M."/>
            <person name="Desjardins C.A."/>
            <person name="Gallo J.E."/>
            <person name="Holder J."/>
            <person name="Sullivan T.D."/>
            <person name="Marty A.J."/>
            <person name="Carmen J.C."/>
            <person name="Chen Z."/>
            <person name="Ding L."/>
            <person name="Gujja S."/>
            <person name="Magrini V."/>
            <person name="Misas E."/>
            <person name="Mitreva M."/>
            <person name="Priest M."/>
            <person name="Saif S."/>
            <person name="Whiston E.A."/>
            <person name="Young S."/>
            <person name="Zeng Q."/>
            <person name="Goldman W.E."/>
            <person name="Mardis E.R."/>
            <person name="Taylor J.W."/>
            <person name="McEwen J.G."/>
            <person name="Clay O.K."/>
            <person name="Klein B.S."/>
            <person name="Cuomo C.A."/>
        </authorList>
    </citation>
    <scope>NUCLEOTIDE SEQUENCE [LARGE SCALE GENOMIC DNA]</scope>
    <source>
        <strain evidence="3">UAMH 3008</strain>
    </source>
</reference>
<name>A0A0G2HXM9_9EURO</name>